<feature type="domain" description="F-box" evidence="1">
    <location>
        <begin position="1"/>
        <end position="48"/>
    </location>
</feature>
<evidence type="ECO:0000313" key="3">
    <source>
        <dbReference type="Proteomes" id="UP000077266"/>
    </source>
</evidence>
<dbReference type="OrthoDB" id="10634971at2759"/>
<dbReference type="EMBL" id="KV425889">
    <property type="protein sequence ID" value="KZW02283.1"/>
    <property type="molecule type" value="Genomic_DNA"/>
</dbReference>
<organism evidence="2 3">
    <name type="scientific">Exidia glandulosa HHB12029</name>
    <dbReference type="NCBI Taxonomy" id="1314781"/>
    <lineage>
        <taxon>Eukaryota</taxon>
        <taxon>Fungi</taxon>
        <taxon>Dikarya</taxon>
        <taxon>Basidiomycota</taxon>
        <taxon>Agaricomycotina</taxon>
        <taxon>Agaricomycetes</taxon>
        <taxon>Auriculariales</taxon>
        <taxon>Exidiaceae</taxon>
        <taxon>Exidia</taxon>
    </lineage>
</organism>
<dbReference type="PROSITE" id="PS50181">
    <property type="entry name" value="FBOX"/>
    <property type="match status" value="1"/>
</dbReference>
<dbReference type="SUPFAM" id="SSF81383">
    <property type="entry name" value="F-box domain"/>
    <property type="match status" value="1"/>
</dbReference>
<dbReference type="Pfam" id="PF12937">
    <property type="entry name" value="F-box-like"/>
    <property type="match status" value="1"/>
</dbReference>
<dbReference type="SMART" id="SM00256">
    <property type="entry name" value="FBOX"/>
    <property type="match status" value="1"/>
</dbReference>
<name>A0A165PK09_EXIGL</name>
<sequence>MDSTSVLPPELLHAIFDHLGFSDVIRVSHVSQHWRVLARQHPTYWRRVVLHEAEDCPLDYIAVDRAIAQLSCSSASPIEVDIVRWFPTSGTAAQPDDVLPVLVENFHRVGSLTLHVMGDECDASAAYTQLLRQVPPSTGSSLSQNQLRRLALRNVELPEDTTLFTGLLTFRYVAEADLDFRMTADRLLAMFHVLEELDLKGVELETSTIPDGIESWICHLRYLRVFARRTSHFLTLASIARIPHVCVANPTASDAASIVSHFSEGQVEVELAEWDYVKRVQPLTIVVLPTGPTRVLEFMDYVWLPDVHNLASLSTNVSRLSFPFSHWDEITGALPHLVCLKRLVLRLDTVLNTNFICELRAPNLQYLVLLRSDDFRDSVHGPLLERFLDAFNTSCKSRIHLTLDHIVLEEWSDRLFDVLENGAEVRDKCVQVRNSFVLKAMNKK</sequence>
<evidence type="ECO:0000313" key="2">
    <source>
        <dbReference type="EMBL" id="KZW02283.1"/>
    </source>
</evidence>
<dbReference type="Gene3D" id="1.20.1280.50">
    <property type="match status" value="1"/>
</dbReference>
<dbReference type="SUPFAM" id="SSF52047">
    <property type="entry name" value="RNI-like"/>
    <property type="match status" value="1"/>
</dbReference>
<dbReference type="AlphaFoldDB" id="A0A165PK09"/>
<dbReference type="InterPro" id="IPR001810">
    <property type="entry name" value="F-box_dom"/>
</dbReference>
<gene>
    <name evidence="2" type="ORF">EXIGLDRAFT_760118</name>
</gene>
<protein>
    <recommendedName>
        <fullName evidence="1">F-box domain-containing protein</fullName>
    </recommendedName>
</protein>
<accession>A0A165PK09</accession>
<evidence type="ECO:0000259" key="1">
    <source>
        <dbReference type="PROSITE" id="PS50181"/>
    </source>
</evidence>
<dbReference type="InterPro" id="IPR036047">
    <property type="entry name" value="F-box-like_dom_sf"/>
</dbReference>
<reference evidence="2 3" key="1">
    <citation type="journal article" date="2016" name="Mol. Biol. Evol.">
        <title>Comparative Genomics of Early-Diverging Mushroom-Forming Fungi Provides Insights into the Origins of Lignocellulose Decay Capabilities.</title>
        <authorList>
            <person name="Nagy L.G."/>
            <person name="Riley R."/>
            <person name="Tritt A."/>
            <person name="Adam C."/>
            <person name="Daum C."/>
            <person name="Floudas D."/>
            <person name="Sun H."/>
            <person name="Yadav J.S."/>
            <person name="Pangilinan J."/>
            <person name="Larsson K.H."/>
            <person name="Matsuura K."/>
            <person name="Barry K."/>
            <person name="Labutti K."/>
            <person name="Kuo R."/>
            <person name="Ohm R.A."/>
            <person name="Bhattacharya S.S."/>
            <person name="Shirouzu T."/>
            <person name="Yoshinaga Y."/>
            <person name="Martin F.M."/>
            <person name="Grigoriev I.V."/>
            <person name="Hibbett D.S."/>
        </authorList>
    </citation>
    <scope>NUCLEOTIDE SEQUENCE [LARGE SCALE GENOMIC DNA]</scope>
    <source>
        <strain evidence="2 3">HHB12029</strain>
    </source>
</reference>
<dbReference type="Proteomes" id="UP000077266">
    <property type="component" value="Unassembled WGS sequence"/>
</dbReference>
<keyword evidence="3" id="KW-1185">Reference proteome</keyword>
<proteinExistence type="predicted"/>
<dbReference type="InParanoid" id="A0A165PK09"/>